<keyword evidence="2 6" id="KW-0479">Metal-binding</keyword>
<evidence type="ECO:0000256" key="6">
    <source>
        <dbReference type="PIRSR" id="PIRSR601765-1"/>
    </source>
</evidence>
<comment type="function">
    <text evidence="7">Reversible hydration of carbon dioxide.</text>
</comment>
<dbReference type="SUPFAM" id="SSF53056">
    <property type="entry name" value="beta-carbonic anhydrase, cab"/>
    <property type="match status" value="1"/>
</dbReference>
<gene>
    <name evidence="9" type="primary">can</name>
    <name evidence="9" type="ORF">HHL10_10060</name>
</gene>
<evidence type="ECO:0000256" key="3">
    <source>
        <dbReference type="ARBA" id="ARBA00022833"/>
    </source>
</evidence>
<dbReference type="GO" id="GO:0008270">
    <property type="term" value="F:zinc ion binding"/>
    <property type="evidence" value="ECO:0007669"/>
    <property type="project" value="UniProtKB-UniRule"/>
</dbReference>
<evidence type="ECO:0000313" key="10">
    <source>
        <dbReference type="Proteomes" id="UP000574067"/>
    </source>
</evidence>
<dbReference type="InterPro" id="IPR001765">
    <property type="entry name" value="Carbonic_anhydrase"/>
</dbReference>
<dbReference type="EMBL" id="JABBFW010000005">
    <property type="protein sequence ID" value="NML15324.1"/>
    <property type="molecule type" value="Genomic_DNA"/>
</dbReference>
<name>A0A848F6W5_9BURK</name>
<dbReference type="InterPro" id="IPR036874">
    <property type="entry name" value="Carbonic_anhydrase_sf"/>
</dbReference>
<dbReference type="GO" id="GO:0015976">
    <property type="term" value="P:carbon utilization"/>
    <property type="evidence" value="ECO:0007669"/>
    <property type="project" value="InterPro"/>
</dbReference>
<dbReference type="PANTHER" id="PTHR11002:SF76">
    <property type="entry name" value="CARBONIC ANHYDRASE"/>
    <property type="match status" value="1"/>
</dbReference>
<dbReference type="AlphaFoldDB" id="A0A848F6W5"/>
<comment type="similarity">
    <text evidence="1 7">Belongs to the beta-class carbonic anhydrase family.</text>
</comment>
<feature type="binding site" evidence="6">
    <location>
        <position position="45"/>
    </location>
    <ligand>
        <name>Zn(2+)</name>
        <dbReference type="ChEBI" id="CHEBI:29105"/>
    </ligand>
</feature>
<evidence type="ECO:0000256" key="1">
    <source>
        <dbReference type="ARBA" id="ARBA00006217"/>
    </source>
</evidence>
<dbReference type="PROSITE" id="PS00705">
    <property type="entry name" value="PROK_CO2_ANHYDRASE_2"/>
    <property type="match status" value="1"/>
</dbReference>
<evidence type="ECO:0000313" key="9">
    <source>
        <dbReference type="EMBL" id="NML15324.1"/>
    </source>
</evidence>
<evidence type="ECO:0000256" key="7">
    <source>
        <dbReference type="RuleBase" id="RU003956"/>
    </source>
</evidence>
<dbReference type="EC" id="4.2.1.1" evidence="7"/>
<accession>A0A848F6W5</accession>
<feature type="binding site" evidence="6">
    <location>
        <position position="102"/>
    </location>
    <ligand>
        <name>Zn(2+)</name>
        <dbReference type="ChEBI" id="CHEBI:29105"/>
    </ligand>
</feature>
<dbReference type="PANTHER" id="PTHR11002">
    <property type="entry name" value="CARBONIC ANHYDRASE"/>
    <property type="match status" value="1"/>
</dbReference>
<dbReference type="CDD" id="cd00883">
    <property type="entry name" value="beta_CA_cladeA"/>
    <property type="match status" value="1"/>
</dbReference>
<organism evidence="9 10">
    <name type="scientific">Azohydromonas caseinilytica</name>
    <dbReference type="NCBI Taxonomy" id="2728836"/>
    <lineage>
        <taxon>Bacteria</taxon>
        <taxon>Pseudomonadati</taxon>
        <taxon>Pseudomonadota</taxon>
        <taxon>Betaproteobacteria</taxon>
        <taxon>Burkholderiales</taxon>
        <taxon>Sphaerotilaceae</taxon>
        <taxon>Azohydromonas</taxon>
    </lineage>
</organism>
<feature type="compositionally biased region" description="Low complexity" evidence="8">
    <location>
        <begin position="238"/>
        <end position="248"/>
    </location>
</feature>
<dbReference type="NCBIfam" id="NF007756">
    <property type="entry name" value="PRK10437.1"/>
    <property type="match status" value="1"/>
</dbReference>
<keyword evidence="10" id="KW-1185">Reference proteome</keyword>
<dbReference type="Gene3D" id="3.40.1050.10">
    <property type="entry name" value="Carbonic anhydrase"/>
    <property type="match status" value="1"/>
</dbReference>
<keyword evidence="3 6" id="KW-0862">Zinc</keyword>
<dbReference type="FunFam" id="3.40.1050.10:FF:000001">
    <property type="entry name" value="Carbonic anhydrase"/>
    <property type="match status" value="1"/>
</dbReference>
<comment type="catalytic activity">
    <reaction evidence="5 7">
        <text>hydrogencarbonate + H(+) = CO2 + H2O</text>
        <dbReference type="Rhea" id="RHEA:10748"/>
        <dbReference type="ChEBI" id="CHEBI:15377"/>
        <dbReference type="ChEBI" id="CHEBI:15378"/>
        <dbReference type="ChEBI" id="CHEBI:16526"/>
        <dbReference type="ChEBI" id="CHEBI:17544"/>
        <dbReference type="EC" id="4.2.1.1"/>
    </reaction>
</comment>
<evidence type="ECO:0000256" key="4">
    <source>
        <dbReference type="ARBA" id="ARBA00023239"/>
    </source>
</evidence>
<dbReference type="InterPro" id="IPR015892">
    <property type="entry name" value="Carbonic_anhydrase_CS"/>
</dbReference>
<protein>
    <recommendedName>
        <fullName evidence="7">Carbonic anhydrase</fullName>
        <ecNumber evidence="7">4.2.1.1</ecNumber>
    </recommendedName>
    <alternativeName>
        <fullName evidence="7">Carbonate dehydratase</fullName>
    </alternativeName>
</protein>
<dbReference type="Proteomes" id="UP000574067">
    <property type="component" value="Unassembled WGS sequence"/>
</dbReference>
<reference evidence="9 10" key="1">
    <citation type="submission" date="2020-04" db="EMBL/GenBank/DDBJ databases">
        <title>Azohydromonas sp. isolated from soil.</title>
        <authorList>
            <person name="Dahal R.H."/>
        </authorList>
    </citation>
    <scope>NUCLEOTIDE SEQUENCE [LARGE SCALE GENOMIC DNA]</scope>
    <source>
        <strain evidence="9 10">G-1-1-14</strain>
    </source>
</reference>
<dbReference type="SMART" id="SM00947">
    <property type="entry name" value="Pro_CA"/>
    <property type="match status" value="1"/>
</dbReference>
<comment type="cofactor">
    <cofactor evidence="6">
        <name>Zn(2+)</name>
        <dbReference type="ChEBI" id="CHEBI:29105"/>
    </cofactor>
    <text evidence="6">Binds 1 zinc ion per subunit.</text>
</comment>
<evidence type="ECO:0000256" key="5">
    <source>
        <dbReference type="ARBA" id="ARBA00048348"/>
    </source>
</evidence>
<dbReference type="RefSeq" id="WP_169160216.1">
    <property type="nucleotide sequence ID" value="NZ_JABBFW010000005.1"/>
</dbReference>
<evidence type="ECO:0000256" key="2">
    <source>
        <dbReference type="ARBA" id="ARBA00022723"/>
    </source>
</evidence>
<evidence type="ECO:0000256" key="8">
    <source>
        <dbReference type="SAM" id="MobiDB-lite"/>
    </source>
</evidence>
<proteinExistence type="inferred from homology"/>
<dbReference type="GO" id="GO:0004089">
    <property type="term" value="F:carbonate dehydratase activity"/>
    <property type="evidence" value="ECO:0007669"/>
    <property type="project" value="UniProtKB-UniRule"/>
</dbReference>
<keyword evidence="4 7" id="KW-0456">Lyase</keyword>
<dbReference type="Pfam" id="PF00484">
    <property type="entry name" value="Pro_CA"/>
    <property type="match status" value="1"/>
</dbReference>
<dbReference type="PROSITE" id="PS00704">
    <property type="entry name" value="PROK_CO2_ANHYDRASE_1"/>
    <property type="match status" value="1"/>
</dbReference>
<feature type="binding site" evidence="6">
    <location>
        <position position="99"/>
    </location>
    <ligand>
        <name>Zn(2+)</name>
        <dbReference type="ChEBI" id="CHEBI:29105"/>
    </ligand>
</feature>
<sequence>MSNDLQDLFERNQQWADQTEAREPGFFSRLLKQQTPQYLWIGCADSRVPANELVGLLPGELFVHRNVANVVAHSDLNCLSVLQYAVDALRVQHVIVVGHSNCGGVKAALNDLRVGLVDNWLRHVQDVRDKHRDWLYSVPVEHRIDALCELNVLEQALNVCQTTVVKDAWLRGQSVVVHGWVYGLHNGLLQDLCMTVGGPDDVAPAYEKALRALHRRVEALPPPPPKADDETEIEAIGAAPRPQAAAQAEPDTEAESEAEIQAQPPVA</sequence>
<feature type="region of interest" description="Disordered" evidence="8">
    <location>
        <begin position="217"/>
        <end position="267"/>
    </location>
</feature>
<feature type="binding site" evidence="6">
    <location>
        <position position="43"/>
    </location>
    <ligand>
        <name>Zn(2+)</name>
        <dbReference type="ChEBI" id="CHEBI:29105"/>
    </ligand>
</feature>
<comment type="caution">
    <text evidence="9">The sequence shown here is derived from an EMBL/GenBank/DDBJ whole genome shotgun (WGS) entry which is preliminary data.</text>
</comment>